<dbReference type="EMBL" id="BARS01011302">
    <property type="protein sequence ID" value="GAF88429.1"/>
    <property type="molecule type" value="Genomic_DNA"/>
</dbReference>
<feature type="non-terminal residue" evidence="1">
    <location>
        <position position="1"/>
    </location>
</feature>
<accession>X0T5D9</accession>
<name>X0T5D9_9ZZZZ</name>
<evidence type="ECO:0000313" key="1">
    <source>
        <dbReference type="EMBL" id="GAF88429.1"/>
    </source>
</evidence>
<comment type="caution">
    <text evidence="1">The sequence shown here is derived from an EMBL/GenBank/DDBJ whole genome shotgun (WGS) entry which is preliminary data.</text>
</comment>
<proteinExistence type="predicted"/>
<gene>
    <name evidence="1" type="ORF">S01H1_20606</name>
</gene>
<reference evidence="1" key="1">
    <citation type="journal article" date="2014" name="Front. Microbiol.">
        <title>High frequency of phylogenetically diverse reductive dehalogenase-homologous genes in deep subseafloor sedimentary metagenomes.</title>
        <authorList>
            <person name="Kawai M."/>
            <person name="Futagami T."/>
            <person name="Toyoda A."/>
            <person name="Takaki Y."/>
            <person name="Nishi S."/>
            <person name="Hori S."/>
            <person name="Arai W."/>
            <person name="Tsubouchi T."/>
            <person name="Morono Y."/>
            <person name="Uchiyama I."/>
            <person name="Ito T."/>
            <person name="Fujiyama A."/>
            <person name="Inagaki F."/>
            <person name="Takami H."/>
        </authorList>
    </citation>
    <scope>NUCLEOTIDE SEQUENCE</scope>
    <source>
        <strain evidence="1">Expedition CK06-06</strain>
    </source>
</reference>
<protein>
    <submittedName>
        <fullName evidence="1">Uncharacterized protein</fullName>
    </submittedName>
</protein>
<sequence>RQYWTEFVSSISYLVSREDNRSQEPERNSDG</sequence>
<organism evidence="1">
    <name type="scientific">marine sediment metagenome</name>
    <dbReference type="NCBI Taxonomy" id="412755"/>
    <lineage>
        <taxon>unclassified sequences</taxon>
        <taxon>metagenomes</taxon>
        <taxon>ecological metagenomes</taxon>
    </lineage>
</organism>
<dbReference type="AlphaFoldDB" id="X0T5D9"/>